<protein>
    <submittedName>
        <fullName evidence="2">Uncharacterized protein</fullName>
    </submittedName>
</protein>
<evidence type="ECO:0000313" key="2">
    <source>
        <dbReference type="EMBL" id="KAF3707922.1"/>
    </source>
</evidence>
<accession>A0A6G1QZ50</accession>
<feature type="compositionally biased region" description="Basic and acidic residues" evidence="1">
    <location>
        <begin position="59"/>
        <end position="68"/>
    </location>
</feature>
<dbReference type="Proteomes" id="UP000503349">
    <property type="component" value="Chromosome 1"/>
</dbReference>
<feature type="compositionally biased region" description="Basic and acidic residues" evidence="1">
    <location>
        <begin position="10"/>
        <end position="19"/>
    </location>
</feature>
<evidence type="ECO:0000313" key="3">
    <source>
        <dbReference type="Proteomes" id="UP000503349"/>
    </source>
</evidence>
<reference evidence="3" key="2">
    <citation type="submission" date="2019-02" db="EMBL/GenBank/DDBJ databases">
        <title>Opniocepnalus argus Var Kimnra genome.</title>
        <authorList>
            <person name="Zhou C."/>
            <person name="Xiao S."/>
        </authorList>
    </citation>
    <scope>NUCLEOTIDE SEQUENCE [LARGE SCALE GENOMIC DNA]</scope>
</reference>
<keyword evidence="3" id="KW-1185">Reference proteome</keyword>
<sequence length="78" mass="9165">MSPCRGLSWKKTDKYKESNNNKNSKPKHLQKKVENALKMFFTIQSSYFNIFFPTTKENSTKGLRDLHLPQRNSPEDTD</sequence>
<reference evidence="2 3" key="1">
    <citation type="submission" date="2019-02" db="EMBL/GenBank/DDBJ databases">
        <title>Opniocepnalus argus genome.</title>
        <authorList>
            <person name="Zhou C."/>
            <person name="Xiao S."/>
        </authorList>
    </citation>
    <scope>NUCLEOTIDE SEQUENCE [LARGE SCALE GENOMIC DNA]</scope>
    <source>
        <strain evidence="2">OARG1902GOOAL</strain>
        <tissue evidence="2">Muscle</tissue>
    </source>
</reference>
<dbReference type="AlphaFoldDB" id="A0A6G1QZ50"/>
<name>A0A6G1QZ50_CHAAH</name>
<feature type="region of interest" description="Disordered" evidence="1">
    <location>
        <begin position="59"/>
        <end position="78"/>
    </location>
</feature>
<proteinExistence type="predicted"/>
<organism evidence="2 3">
    <name type="scientific">Channa argus</name>
    <name type="common">Northern snakehead</name>
    <name type="synonym">Ophicephalus argus</name>
    <dbReference type="NCBI Taxonomy" id="215402"/>
    <lineage>
        <taxon>Eukaryota</taxon>
        <taxon>Metazoa</taxon>
        <taxon>Chordata</taxon>
        <taxon>Craniata</taxon>
        <taxon>Vertebrata</taxon>
        <taxon>Euteleostomi</taxon>
        <taxon>Actinopterygii</taxon>
        <taxon>Neopterygii</taxon>
        <taxon>Teleostei</taxon>
        <taxon>Neoteleostei</taxon>
        <taxon>Acanthomorphata</taxon>
        <taxon>Anabantaria</taxon>
        <taxon>Anabantiformes</taxon>
        <taxon>Channoidei</taxon>
        <taxon>Channidae</taxon>
        <taxon>Channa</taxon>
    </lineage>
</organism>
<gene>
    <name evidence="2" type="ORF">EXN66_Car001095</name>
</gene>
<feature type="region of interest" description="Disordered" evidence="1">
    <location>
        <begin position="1"/>
        <end position="29"/>
    </location>
</feature>
<dbReference type="EMBL" id="CM015712">
    <property type="protein sequence ID" value="KAF3707922.1"/>
    <property type="molecule type" value="Genomic_DNA"/>
</dbReference>
<evidence type="ECO:0000256" key="1">
    <source>
        <dbReference type="SAM" id="MobiDB-lite"/>
    </source>
</evidence>